<keyword evidence="2" id="KW-0479">Metal-binding</keyword>
<evidence type="ECO:0000259" key="9">
    <source>
        <dbReference type="Pfam" id="PF18962"/>
    </source>
</evidence>
<dbReference type="GO" id="GO:0046872">
    <property type="term" value="F:metal ion binding"/>
    <property type="evidence" value="ECO:0007669"/>
    <property type="project" value="UniProtKB-KW"/>
</dbReference>
<evidence type="ECO:0000256" key="1">
    <source>
        <dbReference type="ARBA" id="ARBA00022670"/>
    </source>
</evidence>
<evidence type="ECO:0000313" key="11">
    <source>
        <dbReference type="Proteomes" id="UP000185812"/>
    </source>
</evidence>
<feature type="domain" description="Secretion system C-terminal sorting" evidence="9">
    <location>
        <begin position="850"/>
        <end position="924"/>
    </location>
</feature>
<dbReference type="NCBIfam" id="TIGR04183">
    <property type="entry name" value="Por_Secre_tail"/>
    <property type="match status" value="1"/>
</dbReference>
<evidence type="ECO:0000313" key="10">
    <source>
        <dbReference type="EMBL" id="SHK31674.1"/>
    </source>
</evidence>
<dbReference type="STRING" id="633813.SAMN04488087_0842"/>
<dbReference type="GO" id="GO:0008237">
    <property type="term" value="F:metallopeptidase activity"/>
    <property type="evidence" value="ECO:0007669"/>
    <property type="project" value="UniProtKB-KW"/>
</dbReference>
<reference evidence="11" key="1">
    <citation type="submission" date="2016-11" db="EMBL/GenBank/DDBJ databases">
        <authorList>
            <person name="Varghese N."/>
            <person name="Submissions S."/>
        </authorList>
    </citation>
    <scope>NUCLEOTIDE SEQUENCE [LARGE SCALE GENOMIC DNA]</scope>
    <source>
        <strain evidence="11">DSM 22212</strain>
    </source>
</reference>
<dbReference type="SUPFAM" id="SSF55486">
    <property type="entry name" value="Metalloproteases ('zincins'), catalytic domain"/>
    <property type="match status" value="1"/>
</dbReference>
<evidence type="ECO:0000256" key="2">
    <source>
        <dbReference type="ARBA" id="ARBA00022723"/>
    </source>
</evidence>
<evidence type="ECO:0000256" key="3">
    <source>
        <dbReference type="ARBA" id="ARBA00022729"/>
    </source>
</evidence>
<organism evidence="10 11">
    <name type="scientific">Rhodothermus profundi</name>
    <dbReference type="NCBI Taxonomy" id="633813"/>
    <lineage>
        <taxon>Bacteria</taxon>
        <taxon>Pseudomonadati</taxon>
        <taxon>Rhodothermota</taxon>
        <taxon>Rhodothermia</taxon>
        <taxon>Rhodothermales</taxon>
        <taxon>Rhodothermaceae</taxon>
        <taxon>Rhodothermus</taxon>
    </lineage>
</organism>
<keyword evidence="6" id="KW-0482">Metalloprotease</keyword>
<dbReference type="InterPro" id="IPR026444">
    <property type="entry name" value="Secre_tail"/>
</dbReference>
<protein>
    <submittedName>
        <fullName evidence="10">Por secretion system C-terminal sorting domain-containing protein</fullName>
    </submittedName>
</protein>
<keyword evidence="11" id="KW-1185">Reference proteome</keyword>
<dbReference type="PANTHER" id="PTHR33794:SF1">
    <property type="entry name" value="BACILLOLYSIN"/>
    <property type="match status" value="1"/>
</dbReference>
<evidence type="ECO:0000259" key="8">
    <source>
        <dbReference type="Pfam" id="PF07504"/>
    </source>
</evidence>
<dbReference type="OrthoDB" id="5289240at2"/>
<keyword evidence="5" id="KW-0862">Zinc</keyword>
<feature type="region of interest" description="Disordered" evidence="7">
    <location>
        <begin position="27"/>
        <end position="49"/>
    </location>
</feature>
<keyword evidence="1" id="KW-0645">Protease</keyword>
<evidence type="ECO:0000256" key="7">
    <source>
        <dbReference type="SAM" id="MobiDB-lite"/>
    </source>
</evidence>
<dbReference type="Pfam" id="PF18962">
    <property type="entry name" value="Por_Secre_tail"/>
    <property type="match status" value="1"/>
</dbReference>
<evidence type="ECO:0000256" key="6">
    <source>
        <dbReference type="ARBA" id="ARBA00023049"/>
    </source>
</evidence>
<dbReference type="InterPro" id="IPR011096">
    <property type="entry name" value="FTP_domain"/>
</dbReference>
<dbReference type="AlphaFoldDB" id="A0A1M6RGS4"/>
<dbReference type="Gene3D" id="1.10.390.10">
    <property type="entry name" value="Neutral Protease Domain 2"/>
    <property type="match status" value="1"/>
</dbReference>
<name>A0A1M6RGS4_9BACT</name>
<proteinExistence type="predicted"/>
<accession>A0A1M6RGS4</accession>
<dbReference type="Proteomes" id="UP000185812">
    <property type="component" value="Unassembled WGS sequence"/>
</dbReference>
<sequence>MNGRYRTVGLLGFVVVVGVAGLHAQPRQNVQQAPATQATPEGRRDPVSGRWQARYHVRVPVAWQGSAEATARAYLRMEAVRFGWQQPDRTLAPDQVRITPFAMHVRFQQTLAGVPVYGRYVQVNLNRQGQPTMVLSGYAPHLEAYADRFDPTPRLTAAAAQAEARRQLAQPRAPTSTPELVVWPSDPPRLAWHLVLWPQDRPDEWAVVVDAQNGALLHVQSQAVHAHTVKPASSGQPAWWEMAAPLPVGLVPGEGMVFDPDPLATAGASYGGAYADNNDADTPELNAERRMVPLPDITQDAEGRYRLEGPYVRITGDIPAVADSPYDPPAETTPDAFQYPRSHDHFEAVMAYYHIDRSQRYVQQLELGTALRATPIWVNPHGFGNQDNSQYYPSQNAIVFGDGGVDDAEDATVIWHEYMHALLEDAASGLLRTNEGRALHEGWADYWAASYVRGLAEAGLLLRTDWDFVFRWDSGDGTIWPGRRIAFAGRYPEDTHCDGEDTPRQPCDIYEDGLLWATVLMEIQDVLGKAVTDRLALAAALYLIPPATFRDAAQALIQADMDYYDGAHVGVLLDRLGARGLVDPGSIRLVVRHDPAQDVRVETDHLTLQVVAIAQGDTVVRVQAFYEQAGQFVPSALFQAVDDTLFEGQIPWDGVPGRIRYYLEAETAGGWVLRQPLQAPAQTYEVKVGRVLTADVLQVARAGAGWRWGNAAWVVDGGKAGFTSLVLLPVSLAANADRLRLHLTHRFNFGLTCEGYLESSADGGRTWQVLLPESGGTPKRPFGAASPPEGMRHTFDLSKEAGRQLWLRFSFGCAAADPDAFWTIRQLELEQATRDAELHASYATQLLPPFPNPFRELLTIPYTLDATRRVRLSVYDLLGREVARLVEATLPEGSHVATFQPDGLAAGVYLVRLEVEDRVQTRKVLFLPDRP</sequence>
<dbReference type="GO" id="GO:0006508">
    <property type="term" value="P:proteolysis"/>
    <property type="evidence" value="ECO:0007669"/>
    <property type="project" value="UniProtKB-KW"/>
</dbReference>
<keyword evidence="4" id="KW-0378">Hydrolase</keyword>
<feature type="domain" description="FTP" evidence="8">
    <location>
        <begin position="104"/>
        <end position="133"/>
    </location>
</feature>
<dbReference type="InterPro" id="IPR027268">
    <property type="entry name" value="Peptidase_M4/M1_CTD_sf"/>
</dbReference>
<feature type="compositionally biased region" description="Polar residues" evidence="7">
    <location>
        <begin position="27"/>
        <end position="39"/>
    </location>
</feature>
<dbReference type="InterPro" id="IPR050728">
    <property type="entry name" value="Zinc_Metalloprotease_M4"/>
</dbReference>
<keyword evidence="3" id="KW-0732">Signal</keyword>
<gene>
    <name evidence="10" type="ORF">SAMN04488087_0842</name>
</gene>
<evidence type="ECO:0000256" key="4">
    <source>
        <dbReference type="ARBA" id="ARBA00022801"/>
    </source>
</evidence>
<dbReference type="Pfam" id="PF07504">
    <property type="entry name" value="FTP"/>
    <property type="match status" value="1"/>
</dbReference>
<dbReference type="PANTHER" id="PTHR33794">
    <property type="entry name" value="BACILLOLYSIN"/>
    <property type="match status" value="1"/>
</dbReference>
<dbReference type="RefSeq" id="WP_072714712.1">
    <property type="nucleotide sequence ID" value="NZ_FRAU01000002.1"/>
</dbReference>
<evidence type="ECO:0000256" key="5">
    <source>
        <dbReference type="ARBA" id="ARBA00022833"/>
    </source>
</evidence>
<dbReference type="EMBL" id="FRAU01000002">
    <property type="protein sequence ID" value="SHK31674.1"/>
    <property type="molecule type" value="Genomic_DNA"/>
</dbReference>